<keyword evidence="3" id="KW-1185">Reference proteome</keyword>
<sequence length="66" mass="7597">MRHPMLIVFLFFRFFMVLLIMTFSIQDTLYTIRRSKRAAVGQAEISFNSGTEPQKTTKHDSIASVA</sequence>
<organism evidence="2 3">
    <name type="scientific">Puccinia coronata f. sp. avenae</name>
    <dbReference type="NCBI Taxonomy" id="200324"/>
    <lineage>
        <taxon>Eukaryota</taxon>
        <taxon>Fungi</taxon>
        <taxon>Dikarya</taxon>
        <taxon>Basidiomycota</taxon>
        <taxon>Pucciniomycotina</taxon>
        <taxon>Pucciniomycetes</taxon>
        <taxon>Pucciniales</taxon>
        <taxon>Pucciniaceae</taxon>
        <taxon>Puccinia</taxon>
    </lineage>
</organism>
<keyword evidence="1" id="KW-0472">Membrane</keyword>
<gene>
    <name evidence="2" type="ORF">PCANC_00071</name>
</gene>
<proteinExistence type="predicted"/>
<accession>A0A2N5W8T5</accession>
<reference evidence="2 3" key="1">
    <citation type="submission" date="2017-11" db="EMBL/GenBank/DDBJ databases">
        <title>De novo assembly and phasing of dikaryotic genomes from two isolates of Puccinia coronata f. sp. avenae, the causal agent of oat crown rust.</title>
        <authorList>
            <person name="Miller M.E."/>
            <person name="Zhang Y."/>
            <person name="Omidvar V."/>
            <person name="Sperschneider J."/>
            <person name="Schwessinger B."/>
            <person name="Raley C."/>
            <person name="Palmer J.M."/>
            <person name="Garnica D."/>
            <person name="Upadhyaya N."/>
            <person name="Rathjen J."/>
            <person name="Taylor J.M."/>
            <person name="Park R.F."/>
            <person name="Dodds P.N."/>
            <person name="Hirsch C.D."/>
            <person name="Kianian S.F."/>
            <person name="Figueroa M."/>
        </authorList>
    </citation>
    <scope>NUCLEOTIDE SEQUENCE [LARGE SCALE GENOMIC DNA]</scope>
    <source>
        <strain evidence="2">12NC29</strain>
    </source>
</reference>
<name>A0A2N5W8T5_9BASI</name>
<evidence type="ECO:0000313" key="2">
    <source>
        <dbReference type="EMBL" id="PLW58618.1"/>
    </source>
</evidence>
<dbReference type="Proteomes" id="UP000235388">
    <property type="component" value="Unassembled WGS sequence"/>
</dbReference>
<dbReference type="EMBL" id="PGCJ01000002">
    <property type="protein sequence ID" value="PLW58618.1"/>
    <property type="molecule type" value="Genomic_DNA"/>
</dbReference>
<evidence type="ECO:0000313" key="3">
    <source>
        <dbReference type="Proteomes" id="UP000235388"/>
    </source>
</evidence>
<evidence type="ECO:0000256" key="1">
    <source>
        <dbReference type="SAM" id="Phobius"/>
    </source>
</evidence>
<keyword evidence="1" id="KW-1133">Transmembrane helix</keyword>
<feature type="transmembrane region" description="Helical" evidence="1">
    <location>
        <begin position="6"/>
        <end position="25"/>
    </location>
</feature>
<dbReference type="AlphaFoldDB" id="A0A2N5W8T5"/>
<comment type="caution">
    <text evidence="2">The sequence shown here is derived from an EMBL/GenBank/DDBJ whole genome shotgun (WGS) entry which is preliminary data.</text>
</comment>
<protein>
    <submittedName>
        <fullName evidence="2">Uncharacterized protein</fullName>
    </submittedName>
</protein>
<keyword evidence="1" id="KW-0812">Transmembrane</keyword>